<proteinExistence type="predicted"/>
<sequence length="88" mass="9349">MQDVRTEPNFQHQRTLAPGQTRAIVVISGKGLIVDEASARKTCLQEKYFAVVLAKNGATISLKAGRGLRITSGNPRASGAGELSALQK</sequence>
<gene>
    <name evidence="1" type="ORF">MNBD_NITROSPINAE05-1093</name>
</gene>
<evidence type="ECO:0000313" key="1">
    <source>
        <dbReference type="EMBL" id="VAX29374.1"/>
    </source>
</evidence>
<organism evidence="1">
    <name type="scientific">hydrothermal vent metagenome</name>
    <dbReference type="NCBI Taxonomy" id="652676"/>
    <lineage>
        <taxon>unclassified sequences</taxon>
        <taxon>metagenomes</taxon>
        <taxon>ecological metagenomes</taxon>
    </lineage>
</organism>
<accession>A0A3B1CZJ9</accession>
<name>A0A3B1CZJ9_9ZZZZ</name>
<dbReference type="AlphaFoldDB" id="A0A3B1CZJ9"/>
<reference evidence="1" key="1">
    <citation type="submission" date="2018-06" db="EMBL/GenBank/DDBJ databases">
        <authorList>
            <person name="Zhirakovskaya E."/>
        </authorList>
    </citation>
    <scope>NUCLEOTIDE SEQUENCE</scope>
</reference>
<protein>
    <submittedName>
        <fullName evidence="1">Uncharacterized protein</fullName>
    </submittedName>
</protein>
<dbReference type="EMBL" id="UOGG01000081">
    <property type="protein sequence ID" value="VAX29374.1"/>
    <property type="molecule type" value="Genomic_DNA"/>
</dbReference>